<dbReference type="PROSITE" id="PS00676">
    <property type="entry name" value="SIGMA54_INTERACT_2"/>
    <property type="match status" value="1"/>
</dbReference>
<dbReference type="SMART" id="SM00448">
    <property type="entry name" value="REC"/>
    <property type="match status" value="1"/>
</dbReference>
<dbReference type="Pfam" id="PF00072">
    <property type="entry name" value="Response_reg"/>
    <property type="match status" value="1"/>
</dbReference>
<dbReference type="PROSITE" id="PS50045">
    <property type="entry name" value="SIGMA54_INTERACT_4"/>
    <property type="match status" value="1"/>
</dbReference>
<proteinExistence type="predicted"/>
<keyword evidence="4" id="KW-0238">DNA-binding</keyword>
<dbReference type="Pfam" id="PF02954">
    <property type="entry name" value="HTH_8"/>
    <property type="match status" value="1"/>
</dbReference>
<evidence type="ECO:0000256" key="3">
    <source>
        <dbReference type="ARBA" id="ARBA00023015"/>
    </source>
</evidence>
<dbReference type="SUPFAM" id="SSF52540">
    <property type="entry name" value="P-loop containing nucleoside triphosphate hydrolases"/>
    <property type="match status" value="1"/>
</dbReference>
<dbReference type="KEGG" id="aalg:AREALGSMS7_03085"/>
<dbReference type="InterPro" id="IPR011006">
    <property type="entry name" value="CheY-like_superfamily"/>
</dbReference>
<dbReference type="InterPro" id="IPR002078">
    <property type="entry name" value="Sigma_54_int"/>
</dbReference>
<keyword evidence="2" id="KW-0067">ATP-binding</keyword>
<feature type="domain" description="Sigma-54 factor interaction" evidence="7">
    <location>
        <begin position="145"/>
        <end position="374"/>
    </location>
</feature>
<keyword evidence="1" id="KW-0547">Nucleotide-binding</keyword>
<accession>A0A221UZJ1</accession>
<feature type="modified residue" description="4-aspartylphosphate" evidence="6">
    <location>
        <position position="56"/>
    </location>
</feature>
<dbReference type="PROSITE" id="PS50110">
    <property type="entry name" value="RESPONSE_REGULATORY"/>
    <property type="match status" value="1"/>
</dbReference>
<dbReference type="InterPro" id="IPR003593">
    <property type="entry name" value="AAA+_ATPase"/>
</dbReference>
<gene>
    <name evidence="9" type="ORF">AREALGSMS7_03085</name>
</gene>
<evidence type="ECO:0000256" key="4">
    <source>
        <dbReference type="ARBA" id="ARBA00023125"/>
    </source>
</evidence>
<keyword evidence="5" id="KW-0804">Transcription</keyword>
<dbReference type="PROSITE" id="PS00688">
    <property type="entry name" value="SIGMA54_INTERACT_3"/>
    <property type="match status" value="1"/>
</dbReference>
<evidence type="ECO:0000256" key="2">
    <source>
        <dbReference type="ARBA" id="ARBA00022840"/>
    </source>
</evidence>
<dbReference type="InterPro" id="IPR025662">
    <property type="entry name" value="Sigma_54_int_dom_ATP-bd_1"/>
</dbReference>
<evidence type="ECO:0000256" key="1">
    <source>
        <dbReference type="ARBA" id="ARBA00022741"/>
    </source>
</evidence>
<dbReference type="FunFam" id="3.40.50.300:FF:000006">
    <property type="entry name" value="DNA-binding transcriptional regulator NtrC"/>
    <property type="match status" value="1"/>
</dbReference>
<dbReference type="InterPro" id="IPR027417">
    <property type="entry name" value="P-loop_NTPase"/>
</dbReference>
<evidence type="ECO:0000259" key="8">
    <source>
        <dbReference type="PROSITE" id="PS50110"/>
    </source>
</evidence>
<dbReference type="InterPro" id="IPR058031">
    <property type="entry name" value="AAA_lid_NorR"/>
</dbReference>
<keyword evidence="3" id="KW-0805">Transcription regulation</keyword>
<dbReference type="InterPro" id="IPR009057">
    <property type="entry name" value="Homeodomain-like_sf"/>
</dbReference>
<evidence type="ECO:0000256" key="5">
    <source>
        <dbReference type="ARBA" id="ARBA00023163"/>
    </source>
</evidence>
<dbReference type="SUPFAM" id="SSF52172">
    <property type="entry name" value="CheY-like"/>
    <property type="match status" value="1"/>
</dbReference>
<dbReference type="Gene3D" id="1.10.8.60">
    <property type="match status" value="1"/>
</dbReference>
<dbReference type="PANTHER" id="PTHR32071">
    <property type="entry name" value="TRANSCRIPTIONAL REGULATORY PROTEIN"/>
    <property type="match status" value="1"/>
</dbReference>
<feature type="domain" description="Response regulatory" evidence="8">
    <location>
        <begin position="7"/>
        <end position="121"/>
    </location>
</feature>
<dbReference type="EMBL" id="CP022515">
    <property type="protein sequence ID" value="ASO06516.1"/>
    <property type="molecule type" value="Genomic_DNA"/>
</dbReference>
<dbReference type="PRINTS" id="PR01590">
    <property type="entry name" value="HTHFIS"/>
</dbReference>
<dbReference type="Gene3D" id="3.40.50.300">
    <property type="entry name" value="P-loop containing nucleotide triphosphate hydrolases"/>
    <property type="match status" value="1"/>
</dbReference>
<dbReference type="SMART" id="SM00382">
    <property type="entry name" value="AAA"/>
    <property type="match status" value="1"/>
</dbReference>
<evidence type="ECO:0000256" key="6">
    <source>
        <dbReference type="PROSITE-ProRule" id="PRU00169"/>
    </source>
</evidence>
<dbReference type="SUPFAM" id="SSF46689">
    <property type="entry name" value="Homeodomain-like"/>
    <property type="match status" value="1"/>
</dbReference>
<dbReference type="RefSeq" id="WP_093978992.1">
    <property type="nucleotide sequence ID" value="NZ_CP022515.1"/>
</dbReference>
<dbReference type="GO" id="GO:0006355">
    <property type="term" value="P:regulation of DNA-templated transcription"/>
    <property type="evidence" value="ECO:0007669"/>
    <property type="project" value="InterPro"/>
</dbReference>
<evidence type="ECO:0000259" key="7">
    <source>
        <dbReference type="PROSITE" id="PS50045"/>
    </source>
</evidence>
<dbReference type="AlphaFoldDB" id="A0A221UZJ1"/>
<organism evidence="9 10">
    <name type="scientific">Arenibacter algicola</name>
    <dbReference type="NCBI Taxonomy" id="616991"/>
    <lineage>
        <taxon>Bacteria</taxon>
        <taxon>Pseudomonadati</taxon>
        <taxon>Bacteroidota</taxon>
        <taxon>Flavobacteriia</taxon>
        <taxon>Flavobacteriales</taxon>
        <taxon>Flavobacteriaceae</taxon>
        <taxon>Arenibacter</taxon>
    </lineage>
</organism>
<dbReference type="Proteomes" id="UP000204551">
    <property type="component" value="Chromosome"/>
</dbReference>
<dbReference type="PANTHER" id="PTHR32071:SF119">
    <property type="entry name" value="SIGMA L-DEPENDENT TRANSCRIPTIONAL REGULATOR YPLP-RELATED"/>
    <property type="match status" value="1"/>
</dbReference>
<dbReference type="InterPro" id="IPR002197">
    <property type="entry name" value="HTH_Fis"/>
</dbReference>
<reference evidence="9 10" key="1">
    <citation type="submission" date="2017-07" db="EMBL/GenBank/DDBJ databases">
        <title>Genome Sequence of Arenibacter algicola Strain SMS7 Isolated from a culture of the Diatom Skeletonema marinoi.</title>
        <authorList>
            <person name="Topel M."/>
            <person name="Pinder M.I.M."/>
            <person name="Johansson O.N."/>
            <person name="Kourtchenko O."/>
            <person name="Godhe A."/>
            <person name="Clarke A.K."/>
        </authorList>
    </citation>
    <scope>NUCLEOTIDE SEQUENCE [LARGE SCALE GENOMIC DNA]</scope>
    <source>
        <strain evidence="9 10">SMS7</strain>
    </source>
</reference>
<dbReference type="Pfam" id="PF25601">
    <property type="entry name" value="AAA_lid_14"/>
    <property type="match status" value="1"/>
</dbReference>
<dbReference type="GO" id="GO:0043565">
    <property type="term" value="F:sequence-specific DNA binding"/>
    <property type="evidence" value="ECO:0007669"/>
    <property type="project" value="InterPro"/>
</dbReference>
<evidence type="ECO:0000313" key="9">
    <source>
        <dbReference type="EMBL" id="ASO06516.1"/>
    </source>
</evidence>
<dbReference type="GO" id="GO:0000160">
    <property type="term" value="P:phosphorelay signal transduction system"/>
    <property type="evidence" value="ECO:0007669"/>
    <property type="project" value="InterPro"/>
</dbReference>
<dbReference type="InterPro" id="IPR025943">
    <property type="entry name" value="Sigma_54_int_dom_ATP-bd_2"/>
</dbReference>
<name>A0A221UZJ1_9FLAO</name>
<sequence>MALHKENILLVDDDIDILELLQRHLQSMDYHTYKAVSVNEALNILKDTYIDLLITDIQMPEVDGLQLVKFVDEHYPEIPKLVITGYPSVYGALEVIKSGAIDYLTKPFTKEELKLAVLKSFESGAKRKRPKPSLGIVKSTGYADMIGSSEAFQKITDIIDRVKNNKATVLIQGESGTGKELVARAIHYTGQFSRAPFVAVNCGGIPENLLEAELFGYVKGAFTGANDNRNGFFQAADGGTLFLDEIGTASLSVQSKLLRALQEKEITKVGSRKAEKVDIRVIAATNANLLQAIKSMDFREDLYYRLTVVEINVPPLRERKLDIPLLVDKFLLKYGVEYKDRLIGISPEALNILQRYNWPGNIRELENIIQRAVIMCDRSIEVKDLPQNLKFQIDFPNADYLSLREMEKEYVKRVLASVGGNKTKAAAILQIDRKTLRDKLN</sequence>
<protein>
    <submittedName>
        <fullName evidence="9">Transcriptional regulatory protein ZraR</fullName>
    </submittedName>
</protein>
<dbReference type="InterPro" id="IPR025944">
    <property type="entry name" value="Sigma_54_int_dom_CS"/>
</dbReference>
<keyword evidence="6" id="KW-0597">Phosphoprotein</keyword>
<dbReference type="PROSITE" id="PS00675">
    <property type="entry name" value="SIGMA54_INTERACT_1"/>
    <property type="match status" value="1"/>
</dbReference>
<dbReference type="Gene3D" id="3.40.50.2300">
    <property type="match status" value="1"/>
</dbReference>
<dbReference type="GO" id="GO:0005524">
    <property type="term" value="F:ATP binding"/>
    <property type="evidence" value="ECO:0007669"/>
    <property type="project" value="UniProtKB-KW"/>
</dbReference>
<dbReference type="Gene3D" id="1.10.10.60">
    <property type="entry name" value="Homeodomain-like"/>
    <property type="match status" value="1"/>
</dbReference>
<evidence type="ECO:0000313" key="10">
    <source>
        <dbReference type="Proteomes" id="UP000204551"/>
    </source>
</evidence>
<dbReference type="InterPro" id="IPR001789">
    <property type="entry name" value="Sig_transdc_resp-reg_receiver"/>
</dbReference>
<dbReference type="Pfam" id="PF00158">
    <property type="entry name" value="Sigma54_activat"/>
    <property type="match status" value="1"/>
</dbReference>
<dbReference type="CDD" id="cd00009">
    <property type="entry name" value="AAA"/>
    <property type="match status" value="1"/>
</dbReference>